<keyword evidence="2" id="KW-1185">Reference proteome</keyword>
<name>A0ABX9XEQ9_9PSED</name>
<evidence type="ECO:0000313" key="2">
    <source>
        <dbReference type="Proteomes" id="UP000275199"/>
    </source>
</evidence>
<dbReference type="EMBL" id="RKKU01000024">
    <property type="protein sequence ID" value="ROZ82124.1"/>
    <property type="molecule type" value="Genomic_DNA"/>
</dbReference>
<reference evidence="1 2" key="1">
    <citation type="submission" date="2018-11" db="EMBL/GenBank/DDBJ databases">
        <authorList>
            <person name="Jang G.I."/>
            <person name="Hwang C.Y."/>
        </authorList>
    </citation>
    <scope>NUCLEOTIDE SEQUENCE [LARGE SCALE GENOMIC DNA]</scope>
    <source>
        <strain evidence="1 2">SSM26</strain>
    </source>
</reference>
<protein>
    <submittedName>
        <fullName evidence="1">Uncharacterized protein</fullName>
    </submittedName>
</protein>
<gene>
    <name evidence="1" type="ORF">EF096_15810</name>
</gene>
<dbReference type="RefSeq" id="WP_123890756.1">
    <property type="nucleotide sequence ID" value="NZ_RKKU01000024.1"/>
</dbReference>
<sequence length="286" mass="30159">MKAIHENDYTAIGNQHEHVTSRINDMLIELQNHAYQTGVERGKELAKQAAAEAGTISPTLCQTIHLGQPGVIIEAGAMIGPDDEEVATLTFSRFAGAVRLTFPTQTQALAVLAAATAEDCTEAGAQPVACECGDSYPPGSYGAGFITQLLAMVQVRILEAMSHACSPKPAAPADYDPERENAAFESYVASLSGTAKKSLSKDDIGLYLDSWVGPAHDGWQARARIGQAPAAQDVAGLVEALGRALDFIRGDGDFEHREALERCECYACVTGEIIDSLAAHQSGGAA</sequence>
<evidence type="ECO:0000313" key="1">
    <source>
        <dbReference type="EMBL" id="ROZ82124.1"/>
    </source>
</evidence>
<proteinExistence type="predicted"/>
<dbReference type="Proteomes" id="UP000275199">
    <property type="component" value="Unassembled WGS sequence"/>
</dbReference>
<comment type="caution">
    <text evidence="1">The sequence shown here is derived from an EMBL/GenBank/DDBJ whole genome shotgun (WGS) entry which is preliminary data.</text>
</comment>
<organism evidence="1 2">
    <name type="scientific">Pseudomonas neustonica</name>
    <dbReference type="NCBI Taxonomy" id="2487346"/>
    <lineage>
        <taxon>Bacteria</taxon>
        <taxon>Pseudomonadati</taxon>
        <taxon>Pseudomonadota</taxon>
        <taxon>Gammaproteobacteria</taxon>
        <taxon>Pseudomonadales</taxon>
        <taxon>Pseudomonadaceae</taxon>
        <taxon>Pseudomonas</taxon>
    </lineage>
</organism>
<accession>A0ABX9XEQ9</accession>